<evidence type="ECO:0000256" key="1">
    <source>
        <dbReference type="SAM" id="MobiDB-lite"/>
    </source>
</evidence>
<feature type="region of interest" description="Disordered" evidence="1">
    <location>
        <begin position="54"/>
        <end position="145"/>
    </location>
</feature>
<dbReference type="Proteomes" id="UP000199417">
    <property type="component" value="Unassembled WGS sequence"/>
</dbReference>
<proteinExistence type="predicted"/>
<evidence type="ECO:0008006" key="4">
    <source>
        <dbReference type="Google" id="ProtNLM"/>
    </source>
</evidence>
<dbReference type="EMBL" id="FNAB01000021">
    <property type="protein sequence ID" value="SDE56162.1"/>
    <property type="molecule type" value="Genomic_DNA"/>
</dbReference>
<dbReference type="AlphaFoldDB" id="A0A1G7DXT6"/>
<dbReference type="STRING" id="168276.SAMN05444580_12140"/>
<sequence>MGFVVEYAFGTGDGDQSVWESVADLGIGADDATDAVRLDFDGDGLLDDAMWDSDGDGRADRSVLDVDGPGTRYFTDPSGLGTWDHEVPGPAHEQETEPAGWSWGPDPHSVLVDEDGDGTPEVAVSDTDGDGRLDAVRRHPSRPGD</sequence>
<dbReference type="RefSeq" id="WP_072846509.1">
    <property type="nucleotide sequence ID" value="NZ_FNAB01000021.1"/>
</dbReference>
<protein>
    <recommendedName>
        <fullName evidence="4">Pullulanase</fullName>
    </recommendedName>
</protein>
<keyword evidence="3" id="KW-1185">Reference proteome</keyword>
<evidence type="ECO:0000313" key="3">
    <source>
        <dbReference type="Proteomes" id="UP000199417"/>
    </source>
</evidence>
<gene>
    <name evidence="2" type="ORF">SAMN05444580_12140</name>
</gene>
<organism evidence="2 3">
    <name type="scientific">Rhodococcus tukisamuensis</name>
    <dbReference type="NCBI Taxonomy" id="168276"/>
    <lineage>
        <taxon>Bacteria</taxon>
        <taxon>Bacillati</taxon>
        <taxon>Actinomycetota</taxon>
        <taxon>Actinomycetes</taxon>
        <taxon>Mycobacteriales</taxon>
        <taxon>Nocardiaceae</taxon>
        <taxon>Rhodococcus</taxon>
    </lineage>
</organism>
<evidence type="ECO:0000313" key="2">
    <source>
        <dbReference type="EMBL" id="SDE56162.1"/>
    </source>
</evidence>
<feature type="compositionally biased region" description="Basic and acidic residues" evidence="1">
    <location>
        <begin position="129"/>
        <end position="145"/>
    </location>
</feature>
<name>A0A1G7DXT6_9NOCA</name>
<reference evidence="2 3" key="1">
    <citation type="submission" date="2016-10" db="EMBL/GenBank/DDBJ databases">
        <authorList>
            <person name="de Groot N.N."/>
        </authorList>
    </citation>
    <scope>NUCLEOTIDE SEQUENCE [LARGE SCALE GENOMIC DNA]</scope>
    <source>
        <strain evidence="2 3">JCM 11308</strain>
    </source>
</reference>
<feature type="compositionally biased region" description="Basic and acidic residues" evidence="1">
    <location>
        <begin position="55"/>
        <end position="64"/>
    </location>
</feature>
<accession>A0A1G7DXT6</accession>
<feature type="compositionally biased region" description="Basic and acidic residues" evidence="1">
    <location>
        <begin position="83"/>
        <end position="95"/>
    </location>
</feature>